<feature type="compositionally biased region" description="Low complexity" evidence="1">
    <location>
        <begin position="22"/>
        <end position="33"/>
    </location>
</feature>
<reference evidence="2" key="2">
    <citation type="submission" date="2020-06" db="EMBL/GenBank/DDBJ databases">
        <title>Helianthus annuus Genome sequencing and assembly Release 2.</title>
        <authorList>
            <person name="Gouzy J."/>
            <person name="Langlade N."/>
            <person name="Munos S."/>
        </authorList>
    </citation>
    <scope>NUCLEOTIDE SEQUENCE</scope>
    <source>
        <tissue evidence="2">Leaves</tissue>
    </source>
</reference>
<dbReference type="EMBL" id="MNCJ02000319">
    <property type="protein sequence ID" value="KAF5810515.1"/>
    <property type="molecule type" value="Genomic_DNA"/>
</dbReference>
<reference evidence="2" key="1">
    <citation type="journal article" date="2017" name="Nature">
        <title>The sunflower genome provides insights into oil metabolism, flowering and Asterid evolution.</title>
        <authorList>
            <person name="Badouin H."/>
            <person name="Gouzy J."/>
            <person name="Grassa C.J."/>
            <person name="Murat F."/>
            <person name="Staton S.E."/>
            <person name="Cottret L."/>
            <person name="Lelandais-Briere C."/>
            <person name="Owens G.L."/>
            <person name="Carrere S."/>
            <person name="Mayjonade B."/>
            <person name="Legrand L."/>
            <person name="Gill N."/>
            <person name="Kane N.C."/>
            <person name="Bowers J.E."/>
            <person name="Hubner S."/>
            <person name="Bellec A."/>
            <person name="Berard A."/>
            <person name="Berges H."/>
            <person name="Blanchet N."/>
            <person name="Boniface M.C."/>
            <person name="Brunel D."/>
            <person name="Catrice O."/>
            <person name="Chaidir N."/>
            <person name="Claudel C."/>
            <person name="Donnadieu C."/>
            <person name="Faraut T."/>
            <person name="Fievet G."/>
            <person name="Helmstetter N."/>
            <person name="King M."/>
            <person name="Knapp S.J."/>
            <person name="Lai Z."/>
            <person name="Le Paslier M.C."/>
            <person name="Lippi Y."/>
            <person name="Lorenzon L."/>
            <person name="Mandel J.R."/>
            <person name="Marage G."/>
            <person name="Marchand G."/>
            <person name="Marquand E."/>
            <person name="Bret-Mestries E."/>
            <person name="Morien E."/>
            <person name="Nambeesan S."/>
            <person name="Nguyen T."/>
            <person name="Pegot-Espagnet P."/>
            <person name="Pouilly N."/>
            <person name="Raftis F."/>
            <person name="Sallet E."/>
            <person name="Schiex T."/>
            <person name="Thomas J."/>
            <person name="Vandecasteele C."/>
            <person name="Vares D."/>
            <person name="Vear F."/>
            <person name="Vautrin S."/>
            <person name="Crespi M."/>
            <person name="Mangin B."/>
            <person name="Burke J.M."/>
            <person name="Salse J."/>
            <person name="Munos S."/>
            <person name="Vincourt P."/>
            <person name="Rieseberg L.H."/>
            <person name="Langlade N.B."/>
        </authorList>
    </citation>
    <scope>NUCLEOTIDE SEQUENCE</scope>
    <source>
        <tissue evidence="2">Leaves</tissue>
    </source>
</reference>
<evidence type="ECO:0000256" key="1">
    <source>
        <dbReference type="SAM" id="MobiDB-lite"/>
    </source>
</evidence>
<comment type="caution">
    <text evidence="2">The sequence shown here is derived from an EMBL/GenBank/DDBJ whole genome shotgun (WGS) entry which is preliminary data.</text>
</comment>
<dbReference type="Gramene" id="mRNA:HanXRQr2_Chr04g0170411">
    <property type="protein sequence ID" value="mRNA:HanXRQr2_Chr04g0170411"/>
    <property type="gene ID" value="HanXRQr2_Chr04g0170411"/>
</dbReference>
<keyword evidence="3" id="KW-1185">Reference proteome</keyword>
<feature type="compositionally biased region" description="Gly residues" evidence="1">
    <location>
        <begin position="34"/>
        <end position="48"/>
    </location>
</feature>
<proteinExistence type="predicted"/>
<feature type="compositionally biased region" description="Gly residues" evidence="1">
    <location>
        <begin position="61"/>
        <end position="76"/>
    </location>
</feature>
<feature type="region of interest" description="Disordered" evidence="1">
    <location>
        <begin position="22"/>
        <end position="112"/>
    </location>
</feature>
<gene>
    <name evidence="2" type="ORF">HanXRQr2_Chr04g0170411</name>
</gene>
<name>A0A9K3NSN7_HELAN</name>
<sequence length="205" mass="21670">MFLFLISWRSNIQNIMARTMGQGSSQASGRGSAQVGGRGVWRGGGGGSSQSSHLVGDRGVGRGGGQTGDRGVGGGSSQSSRLAGDRGVGGGSSQSSCLAGDRVVGRGGNQVGDDASIVHSPIEGSDDDESTFRVGPARRGCASQVQVPEPINREWIYIKDGEFSNQGTSTRIIGSILRALWSGPWDSWRDVPNEHKRRLFERFQY</sequence>
<dbReference type="AlphaFoldDB" id="A0A9K3NSN7"/>
<accession>A0A9K3NSN7</accession>
<evidence type="ECO:0000313" key="3">
    <source>
        <dbReference type="Proteomes" id="UP000215914"/>
    </source>
</evidence>
<protein>
    <submittedName>
        <fullName evidence="2">Uncharacterized protein</fullName>
    </submittedName>
</protein>
<dbReference type="Proteomes" id="UP000215914">
    <property type="component" value="Unassembled WGS sequence"/>
</dbReference>
<organism evidence="2 3">
    <name type="scientific">Helianthus annuus</name>
    <name type="common">Common sunflower</name>
    <dbReference type="NCBI Taxonomy" id="4232"/>
    <lineage>
        <taxon>Eukaryota</taxon>
        <taxon>Viridiplantae</taxon>
        <taxon>Streptophyta</taxon>
        <taxon>Embryophyta</taxon>
        <taxon>Tracheophyta</taxon>
        <taxon>Spermatophyta</taxon>
        <taxon>Magnoliopsida</taxon>
        <taxon>eudicotyledons</taxon>
        <taxon>Gunneridae</taxon>
        <taxon>Pentapetalae</taxon>
        <taxon>asterids</taxon>
        <taxon>campanulids</taxon>
        <taxon>Asterales</taxon>
        <taxon>Asteraceae</taxon>
        <taxon>Asteroideae</taxon>
        <taxon>Heliantheae alliance</taxon>
        <taxon>Heliantheae</taxon>
        <taxon>Helianthus</taxon>
    </lineage>
</organism>
<evidence type="ECO:0000313" key="2">
    <source>
        <dbReference type="EMBL" id="KAF5810515.1"/>
    </source>
</evidence>